<reference evidence="1" key="2">
    <citation type="journal article" date="2015" name="Fish Shellfish Immunol.">
        <title>Early steps in the European eel (Anguilla anguilla)-Vibrio vulnificus interaction in the gills: Role of the RtxA13 toxin.</title>
        <authorList>
            <person name="Callol A."/>
            <person name="Pajuelo D."/>
            <person name="Ebbesson L."/>
            <person name="Teles M."/>
            <person name="MacKenzie S."/>
            <person name="Amaro C."/>
        </authorList>
    </citation>
    <scope>NUCLEOTIDE SEQUENCE</scope>
</reference>
<sequence>MEPKILSPQYLSLVRHPVKLFLFSLCQTALVKIAAGQDGLSCAFSAK</sequence>
<dbReference type="EMBL" id="GBXM01059164">
    <property type="protein sequence ID" value="JAH49413.1"/>
    <property type="molecule type" value="Transcribed_RNA"/>
</dbReference>
<dbReference type="AlphaFoldDB" id="A0A0E9T9J1"/>
<accession>A0A0E9T9J1</accession>
<reference evidence="1" key="1">
    <citation type="submission" date="2014-11" db="EMBL/GenBank/DDBJ databases">
        <authorList>
            <person name="Amaro Gonzalez C."/>
        </authorList>
    </citation>
    <scope>NUCLEOTIDE SEQUENCE</scope>
</reference>
<name>A0A0E9T9J1_ANGAN</name>
<organism evidence="1">
    <name type="scientific">Anguilla anguilla</name>
    <name type="common">European freshwater eel</name>
    <name type="synonym">Muraena anguilla</name>
    <dbReference type="NCBI Taxonomy" id="7936"/>
    <lineage>
        <taxon>Eukaryota</taxon>
        <taxon>Metazoa</taxon>
        <taxon>Chordata</taxon>
        <taxon>Craniata</taxon>
        <taxon>Vertebrata</taxon>
        <taxon>Euteleostomi</taxon>
        <taxon>Actinopterygii</taxon>
        <taxon>Neopterygii</taxon>
        <taxon>Teleostei</taxon>
        <taxon>Anguilliformes</taxon>
        <taxon>Anguillidae</taxon>
        <taxon>Anguilla</taxon>
    </lineage>
</organism>
<protein>
    <submittedName>
        <fullName evidence="1">Uncharacterized protein</fullName>
    </submittedName>
</protein>
<proteinExistence type="predicted"/>
<evidence type="ECO:0000313" key="1">
    <source>
        <dbReference type="EMBL" id="JAH49413.1"/>
    </source>
</evidence>